<keyword evidence="6 10" id="KW-1133">Transmembrane helix</keyword>
<accession>A0A8H5TW56</accession>
<protein>
    <recommendedName>
        <fullName evidence="10">Elongation of fatty acids protein</fullName>
        <ecNumber evidence="10">2.3.1.-</ecNumber>
    </recommendedName>
</protein>
<evidence type="ECO:0000313" key="13">
    <source>
        <dbReference type="Proteomes" id="UP000567885"/>
    </source>
</evidence>
<dbReference type="InterPro" id="IPR002076">
    <property type="entry name" value="ELO_fam"/>
</dbReference>
<evidence type="ECO:0000256" key="3">
    <source>
        <dbReference type="ARBA" id="ARBA00022679"/>
    </source>
</evidence>
<evidence type="ECO:0000256" key="6">
    <source>
        <dbReference type="ARBA" id="ARBA00022989"/>
    </source>
</evidence>
<keyword evidence="5 10" id="KW-0276">Fatty acid metabolism</keyword>
<evidence type="ECO:0000256" key="7">
    <source>
        <dbReference type="ARBA" id="ARBA00023098"/>
    </source>
</evidence>
<comment type="similarity">
    <text evidence="10">Belongs to the ELO family.</text>
</comment>
<comment type="caution">
    <text evidence="10">Lacks conserved residue(s) required for the propagation of feature annotation.</text>
</comment>
<proteinExistence type="inferred from homology"/>
<dbReference type="Pfam" id="PF01151">
    <property type="entry name" value="ELO"/>
    <property type="match status" value="1"/>
</dbReference>
<dbReference type="EMBL" id="JAAGWQ010000031">
    <property type="protein sequence ID" value="KAF5676752.1"/>
    <property type="molecule type" value="Genomic_DNA"/>
</dbReference>
<name>A0A8H5TW56_FUSHE</name>
<evidence type="ECO:0000256" key="9">
    <source>
        <dbReference type="ARBA" id="ARBA00023160"/>
    </source>
</evidence>
<keyword evidence="4 10" id="KW-0812">Transmembrane</keyword>
<dbReference type="PANTHER" id="PTHR11157">
    <property type="entry name" value="FATTY ACID ACYL TRANSFERASE-RELATED"/>
    <property type="match status" value="1"/>
</dbReference>
<dbReference type="GO" id="GO:0034625">
    <property type="term" value="P:fatty acid elongation, monounsaturated fatty acid"/>
    <property type="evidence" value="ECO:0007669"/>
    <property type="project" value="TreeGrafter"/>
</dbReference>
<comment type="subcellular location">
    <subcellularLocation>
        <location evidence="1">Membrane</location>
        <topology evidence="1">Multi-pass membrane protein</topology>
    </subcellularLocation>
</comment>
<feature type="compositionally biased region" description="Polar residues" evidence="11">
    <location>
        <begin position="453"/>
        <end position="465"/>
    </location>
</feature>
<gene>
    <name evidence="12" type="ORF">FHETE_2025</name>
</gene>
<dbReference type="OrthoDB" id="10259681at2759"/>
<dbReference type="GO" id="GO:0005789">
    <property type="term" value="C:endoplasmic reticulum membrane"/>
    <property type="evidence" value="ECO:0007669"/>
    <property type="project" value="TreeGrafter"/>
</dbReference>
<keyword evidence="13" id="KW-1185">Reference proteome</keyword>
<evidence type="ECO:0000256" key="8">
    <source>
        <dbReference type="ARBA" id="ARBA00023136"/>
    </source>
</evidence>
<feature type="transmembrane region" description="Helical" evidence="10">
    <location>
        <begin position="382"/>
        <end position="407"/>
    </location>
</feature>
<evidence type="ECO:0000256" key="5">
    <source>
        <dbReference type="ARBA" id="ARBA00022832"/>
    </source>
</evidence>
<dbReference type="AlphaFoldDB" id="A0A8H5TW56"/>
<comment type="catalytic activity">
    <reaction evidence="10">
        <text>an acyl-CoA + malonyl-CoA + H(+) = a 3-oxoacyl-CoA + CO2 + CoA</text>
        <dbReference type="Rhea" id="RHEA:50252"/>
        <dbReference type="ChEBI" id="CHEBI:15378"/>
        <dbReference type="ChEBI" id="CHEBI:16526"/>
        <dbReference type="ChEBI" id="CHEBI:57287"/>
        <dbReference type="ChEBI" id="CHEBI:57384"/>
        <dbReference type="ChEBI" id="CHEBI:58342"/>
        <dbReference type="ChEBI" id="CHEBI:90726"/>
    </reaction>
    <physiologicalReaction direction="left-to-right" evidence="10">
        <dbReference type="Rhea" id="RHEA:50253"/>
    </physiologicalReaction>
</comment>
<dbReference type="GO" id="GO:0030148">
    <property type="term" value="P:sphingolipid biosynthetic process"/>
    <property type="evidence" value="ECO:0007669"/>
    <property type="project" value="TreeGrafter"/>
</dbReference>
<evidence type="ECO:0000256" key="10">
    <source>
        <dbReference type="RuleBase" id="RU361115"/>
    </source>
</evidence>
<organism evidence="12 13">
    <name type="scientific">Fusarium heterosporum</name>
    <dbReference type="NCBI Taxonomy" id="42747"/>
    <lineage>
        <taxon>Eukaryota</taxon>
        <taxon>Fungi</taxon>
        <taxon>Dikarya</taxon>
        <taxon>Ascomycota</taxon>
        <taxon>Pezizomycotina</taxon>
        <taxon>Sordariomycetes</taxon>
        <taxon>Hypocreomycetidae</taxon>
        <taxon>Hypocreales</taxon>
        <taxon>Nectriaceae</taxon>
        <taxon>Fusarium</taxon>
        <taxon>Fusarium heterosporum species complex</taxon>
    </lineage>
</organism>
<keyword evidence="8 10" id="KW-0472">Membrane</keyword>
<evidence type="ECO:0000256" key="11">
    <source>
        <dbReference type="SAM" id="MobiDB-lite"/>
    </source>
</evidence>
<dbReference type="GO" id="GO:0042761">
    <property type="term" value="P:very long-chain fatty acid biosynthetic process"/>
    <property type="evidence" value="ECO:0007669"/>
    <property type="project" value="TreeGrafter"/>
</dbReference>
<dbReference type="EC" id="2.3.1.-" evidence="10"/>
<evidence type="ECO:0000256" key="4">
    <source>
        <dbReference type="ARBA" id="ARBA00022692"/>
    </source>
</evidence>
<feature type="region of interest" description="Disordered" evidence="11">
    <location>
        <begin position="453"/>
        <end position="478"/>
    </location>
</feature>
<dbReference type="Proteomes" id="UP000567885">
    <property type="component" value="Unassembled WGS sequence"/>
</dbReference>
<dbReference type="GO" id="GO:0019367">
    <property type="term" value="P:fatty acid elongation, saturated fatty acid"/>
    <property type="evidence" value="ECO:0007669"/>
    <property type="project" value="TreeGrafter"/>
</dbReference>
<keyword evidence="3 10" id="KW-0808">Transferase</keyword>
<dbReference type="GO" id="GO:0009922">
    <property type="term" value="F:fatty acid elongase activity"/>
    <property type="evidence" value="ECO:0007669"/>
    <property type="project" value="InterPro"/>
</dbReference>
<evidence type="ECO:0000256" key="1">
    <source>
        <dbReference type="ARBA" id="ARBA00004141"/>
    </source>
</evidence>
<sequence>MAEQFQLLRSIPDSSLFSFPPTNAPAPIAPLDVPTSILRPFNIPEHIFTAALDAKVPLTIAILYAVTVKSLNIYNKSNGKKPWAIAKTRPFFAFVVLHNVFLCVYSAWTFWGMLSGMRRSILNPTGPQGFAGTVDSFCRLHGPAGLGNSIYYNETSSSFVSTAENAPIVNGLPSGTVPGRMWNEGLAYYGWIFYLSKFYEVLDTFIILAKGKLSSTLQTYHHAGAMLCMWAGMRYMSAPIWQFVLINSFIHSLMYFYYTLTAFSIRVPTAIKRSLTTMQITQFIIGASNTISYSFISYNIPLTIIQKLSAPVGATTAAPDASQETVVDGAVESLKKFIWGAAEGAAAPGAAPVASQAVNAETFAAETQYATQPCIMTTGETFAIWLNVLYLAPLTYLFVSFFIASYIKRSNAAGKTSKRGSHDVNANIALAEKAGWDAAKGIEKEIYNGANMANGSSADEASRASTPKKANGKSRRKA</sequence>
<dbReference type="PANTHER" id="PTHR11157:SF169">
    <property type="entry name" value="ELONGATION OF FATTY ACIDS PROTEIN"/>
    <property type="match status" value="1"/>
</dbReference>
<feature type="transmembrane region" description="Helical" evidence="10">
    <location>
        <begin position="91"/>
        <end position="111"/>
    </location>
</feature>
<keyword evidence="2 10" id="KW-0444">Lipid biosynthesis</keyword>
<dbReference type="GO" id="GO:0034626">
    <property type="term" value="P:fatty acid elongation, polyunsaturated fatty acid"/>
    <property type="evidence" value="ECO:0007669"/>
    <property type="project" value="TreeGrafter"/>
</dbReference>
<evidence type="ECO:0000256" key="2">
    <source>
        <dbReference type="ARBA" id="ARBA00022516"/>
    </source>
</evidence>
<comment type="caution">
    <text evidence="12">The sequence shown here is derived from an EMBL/GenBank/DDBJ whole genome shotgun (WGS) entry which is preliminary data.</text>
</comment>
<evidence type="ECO:0000313" key="12">
    <source>
        <dbReference type="EMBL" id="KAF5676752.1"/>
    </source>
</evidence>
<reference evidence="12 13" key="1">
    <citation type="submission" date="2020-05" db="EMBL/GenBank/DDBJ databases">
        <title>Identification and distribution of gene clusters putatively required for synthesis of sphingolipid metabolism inhibitors in phylogenetically diverse species of the filamentous fungus Fusarium.</title>
        <authorList>
            <person name="Kim H.-S."/>
            <person name="Busman M."/>
            <person name="Brown D.W."/>
            <person name="Divon H."/>
            <person name="Uhlig S."/>
            <person name="Proctor R.H."/>
        </authorList>
    </citation>
    <scope>NUCLEOTIDE SEQUENCE [LARGE SCALE GENOMIC DNA]</scope>
    <source>
        <strain evidence="12 13">NRRL 20693</strain>
    </source>
</reference>
<keyword evidence="7 10" id="KW-0443">Lipid metabolism</keyword>
<keyword evidence="9 10" id="KW-0275">Fatty acid biosynthesis</keyword>
<feature type="transmembrane region" description="Helical" evidence="10">
    <location>
        <begin position="239"/>
        <end position="258"/>
    </location>
</feature>